<dbReference type="Pfam" id="PF23477">
    <property type="entry name" value="zf_Tbcl_2"/>
    <property type="match status" value="1"/>
</dbReference>
<feature type="region of interest" description="Disordered" evidence="1">
    <location>
        <begin position="42"/>
        <end position="68"/>
    </location>
</feature>
<proteinExistence type="predicted"/>
<evidence type="ECO:0000256" key="1">
    <source>
        <dbReference type="SAM" id="MobiDB-lite"/>
    </source>
</evidence>
<keyword evidence="5" id="KW-1185">Reference proteome</keyword>
<name>A0AAN1XVQ0_UNVUL</name>
<feature type="domain" description="Probable zinc-binding" evidence="2">
    <location>
        <begin position="4"/>
        <end position="49"/>
    </location>
</feature>
<dbReference type="InterPro" id="IPR025306">
    <property type="entry name" value="Zn-bnd_dom_prob"/>
</dbReference>
<evidence type="ECO:0000259" key="3">
    <source>
        <dbReference type="Pfam" id="PF23477"/>
    </source>
</evidence>
<sequence>MYTDEQLNCTDCNAPFTFSAGEQEFFAAKGFTNKPNRCPDCRAARKSQRAGSGGGGGGSSYSGGGYGGSRPAREMFQATCSGCGKVAEVPFQPRGDKPVYCRDCFSQRQSYR</sequence>
<dbReference type="Pfam" id="PF13451">
    <property type="entry name" value="zf_Tbcl"/>
    <property type="match status" value="1"/>
</dbReference>
<dbReference type="RefSeq" id="WP_317996874.1">
    <property type="nucleotide sequence ID" value="NZ_AP025523.1"/>
</dbReference>
<feature type="domain" description="CxxC-x17-CxxC" evidence="3">
    <location>
        <begin position="73"/>
        <end position="108"/>
    </location>
</feature>
<evidence type="ECO:0000259" key="2">
    <source>
        <dbReference type="Pfam" id="PF13451"/>
    </source>
</evidence>
<dbReference type="EMBL" id="AP025523">
    <property type="protein sequence ID" value="BDE05859.1"/>
    <property type="molecule type" value="Genomic_DNA"/>
</dbReference>
<dbReference type="AlphaFoldDB" id="A0AAN1XVQ0"/>
<organism evidence="4 5">
    <name type="scientific">Vulcanimicrobium alpinum</name>
    <dbReference type="NCBI Taxonomy" id="3016050"/>
    <lineage>
        <taxon>Bacteria</taxon>
        <taxon>Bacillati</taxon>
        <taxon>Vulcanimicrobiota</taxon>
        <taxon>Vulcanimicrobiia</taxon>
        <taxon>Vulcanimicrobiales</taxon>
        <taxon>Vulcanimicrobiaceae</taxon>
        <taxon>Vulcanimicrobium</taxon>
    </lineage>
</organism>
<reference evidence="4 5" key="1">
    <citation type="journal article" date="2022" name="ISME Commun">
        <title>Vulcanimicrobium alpinus gen. nov. sp. nov., the first cultivated representative of the candidate phylum 'Eremiobacterota', is a metabolically versatile aerobic anoxygenic phototroph.</title>
        <authorList>
            <person name="Yabe S."/>
            <person name="Muto K."/>
            <person name="Abe K."/>
            <person name="Yokota A."/>
            <person name="Staudigel H."/>
            <person name="Tebo B.M."/>
        </authorList>
    </citation>
    <scope>NUCLEOTIDE SEQUENCE [LARGE SCALE GENOMIC DNA]</scope>
    <source>
        <strain evidence="4 5">WC8-2</strain>
    </source>
</reference>
<feature type="compositionally biased region" description="Gly residues" evidence="1">
    <location>
        <begin position="51"/>
        <end position="68"/>
    </location>
</feature>
<dbReference type="Proteomes" id="UP001317532">
    <property type="component" value="Chromosome"/>
</dbReference>
<dbReference type="NCBIfam" id="TIGR04272">
    <property type="entry name" value="cxxc_cxxc_Mbark"/>
    <property type="match status" value="1"/>
</dbReference>
<dbReference type="InterPro" id="IPR026363">
    <property type="entry name" value="CxxC-x17-CxxC_dom"/>
</dbReference>
<evidence type="ECO:0000313" key="5">
    <source>
        <dbReference type="Proteomes" id="UP001317532"/>
    </source>
</evidence>
<accession>A0AAN1XVQ0</accession>
<protein>
    <submittedName>
        <fullName evidence="4">Zinc-binding protein</fullName>
    </submittedName>
</protein>
<evidence type="ECO:0000313" key="4">
    <source>
        <dbReference type="EMBL" id="BDE05859.1"/>
    </source>
</evidence>
<dbReference type="KEGG" id="vab:WPS_11350"/>
<gene>
    <name evidence="4" type="ORF">WPS_11350</name>
</gene>